<name>A0A9P1IQA3_9PELO</name>
<dbReference type="Proteomes" id="UP001152747">
    <property type="component" value="Unassembled WGS sequence"/>
</dbReference>
<feature type="region of interest" description="Disordered" evidence="2">
    <location>
        <begin position="283"/>
        <end position="330"/>
    </location>
</feature>
<comment type="catalytic activity">
    <reaction evidence="1">
        <text>N(6)-acetyl-L-lysyl-[histone] + H2O = L-lysyl-[histone] + acetate</text>
        <dbReference type="Rhea" id="RHEA:58196"/>
        <dbReference type="Rhea" id="RHEA-COMP:9845"/>
        <dbReference type="Rhea" id="RHEA-COMP:11338"/>
        <dbReference type="ChEBI" id="CHEBI:15377"/>
        <dbReference type="ChEBI" id="CHEBI:29969"/>
        <dbReference type="ChEBI" id="CHEBI:30089"/>
        <dbReference type="ChEBI" id="CHEBI:61930"/>
        <dbReference type="EC" id="3.5.1.98"/>
    </reaction>
</comment>
<evidence type="ECO:0000313" key="5">
    <source>
        <dbReference type="Proteomes" id="UP001152747"/>
    </source>
</evidence>
<evidence type="ECO:0000256" key="2">
    <source>
        <dbReference type="SAM" id="MobiDB-lite"/>
    </source>
</evidence>
<dbReference type="Gene3D" id="3.40.800.20">
    <property type="entry name" value="Histone deacetylase domain"/>
    <property type="match status" value="1"/>
</dbReference>
<organism evidence="4 5">
    <name type="scientific">Caenorhabditis angaria</name>
    <dbReference type="NCBI Taxonomy" id="860376"/>
    <lineage>
        <taxon>Eukaryota</taxon>
        <taxon>Metazoa</taxon>
        <taxon>Ecdysozoa</taxon>
        <taxon>Nematoda</taxon>
        <taxon>Chromadorea</taxon>
        <taxon>Rhabditida</taxon>
        <taxon>Rhabditina</taxon>
        <taxon>Rhabditomorpha</taxon>
        <taxon>Rhabditoidea</taxon>
        <taxon>Rhabditidae</taxon>
        <taxon>Peloderinae</taxon>
        <taxon>Caenorhabditis</taxon>
    </lineage>
</organism>
<dbReference type="AlphaFoldDB" id="A0A9P1IQA3"/>
<dbReference type="GO" id="GO:0141221">
    <property type="term" value="F:histone deacetylase activity, hydrolytic mechanism"/>
    <property type="evidence" value="ECO:0007669"/>
    <property type="project" value="UniProtKB-EC"/>
</dbReference>
<protein>
    <recommendedName>
        <fullName evidence="3">Histone deacetylase domain-containing protein</fullName>
    </recommendedName>
</protein>
<proteinExistence type="predicted"/>
<evidence type="ECO:0000313" key="4">
    <source>
        <dbReference type="EMBL" id="CAI5448177.1"/>
    </source>
</evidence>
<dbReference type="InterPro" id="IPR023696">
    <property type="entry name" value="Ureohydrolase_dom_sf"/>
</dbReference>
<dbReference type="InterPro" id="IPR037138">
    <property type="entry name" value="His_deacetylse_dom_sf"/>
</dbReference>
<comment type="caution">
    <text evidence="4">The sequence shown here is derived from an EMBL/GenBank/DDBJ whole genome shotgun (WGS) entry which is preliminary data.</text>
</comment>
<dbReference type="PANTHER" id="PTHR10625">
    <property type="entry name" value="HISTONE DEACETYLASE HDAC1-RELATED"/>
    <property type="match status" value="1"/>
</dbReference>
<dbReference type="SUPFAM" id="SSF52768">
    <property type="entry name" value="Arginase/deacetylase"/>
    <property type="match status" value="1"/>
</dbReference>
<sequence>MRKNLFVQSIDEVYEKPAGQRNAFVIIRPPGHHASSSKSSGFCIFNNVAIAAKYAQKKHGAKKVLILDWDVHHGNGTQEIFYEDSTVFYMSIHRHDKGSFYPIGEPKDTFDIGEEAGKGYSLNIPFDGISMGDFEYQTAFNKIILPVAYQFNPDLVLISAGFDAAANDPLGEFELSPEVYALMTYQLMSLAEGRVVTVLEGGYNLTAISNSALAVAEVMKNRGMARRIWDEKEQFASERRKLKSDAVRSIREVAQIHQKYWPILNGFQKILGAVTNSQIVTKTGKVSTARKSATSSNKPKKTPKTDRNTPRRSPRFMSELEKEMEKLGIS</sequence>
<feature type="domain" description="Histone deacetylase" evidence="3">
    <location>
        <begin position="7"/>
        <end position="218"/>
    </location>
</feature>
<dbReference type="InterPro" id="IPR000286">
    <property type="entry name" value="HDACs"/>
</dbReference>
<dbReference type="OrthoDB" id="424012at2759"/>
<reference evidence="4" key="1">
    <citation type="submission" date="2022-11" db="EMBL/GenBank/DDBJ databases">
        <authorList>
            <person name="Kikuchi T."/>
        </authorList>
    </citation>
    <scope>NUCLEOTIDE SEQUENCE</scope>
    <source>
        <strain evidence="4">PS1010</strain>
    </source>
</reference>
<gene>
    <name evidence="4" type="ORF">CAMP_LOCUS10814</name>
</gene>
<feature type="compositionally biased region" description="Basic and acidic residues" evidence="2">
    <location>
        <begin position="318"/>
        <end position="330"/>
    </location>
</feature>
<dbReference type="PRINTS" id="PR01270">
    <property type="entry name" value="HDASUPER"/>
</dbReference>
<dbReference type="InterPro" id="IPR023801">
    <property type="entry name" value="His_deacetylse_dom"/>
</dbReference>
<accession>A0A9P1IQA3</accession>
<dbReference type="EMBL" id="CANHGI010000004">
    <property type="protein sequence ID" value="CAI5448177.1"/>
    <property type="molecule type" value="Genomic_DNA"/>
</dbReference>
<keyword evidence="5" id="KW-1185">Reference proteome</keyword>
<evidence type="ECO:0000259" key="3">
    <source>
        <dbReference type="Pfam" id="PF00850"/>
    </source>
</evidence>
<dbReference type="GO" id="GO:0040029">
    <property type="term" value="P:epigenetic regulation of gene expression"/>
    <property type="evidence" value="ECO:0007669"/>
    <property type="project" value="TreeGrafter"/>
</dbReference>
<dbReference type="PANTHER" id="PTHR10625:SF47">
    <property type="entry name" value="HISTONE DEACETYLASE 6"/>
    <property type="match status" value="1"/>
</dbReference>
<dbReference type="Pfam" id="PF00850">
    <property type="entry name" value="Hist_deacetyl"/>
    <property type="match status" value="1"/>
</dbReference>
<evidence type="ECO:0000256" key="1">
    <source>
        <dbReference type="ARBA" id="ARBA00048287"/>
    </source>
</evidence>
<dbReference type="GO" id="GO:0000118">
    <property type="term" value="C:histone deacetylase complex"/>
    <property type="evidence" value="ECO:0007669"/>
    <property type="project" value="TreeGrafter"/>
</dbReference>